<dbReference type="SUPFAM" id="SSF54637">
    <property type="entry name" value="Thioesterase/thiol ester dehydrase-isomerase"/>
    <property type="match status" value="2"/>
</dbReference>
<evidence type="ECO:0000256" key="1">
    <source>
        <dbReference type="ARBA" id="ARBA00004275"/>
    </source>
</evidence>
<dbReference type="Proteomes" id="UP001233271">
    <property type="component" value="Chromosome 2"/>
</dbReference>
<evidence type="ECO:0000256" key="4">
    <source>
        <dbReference type="ARBA" id="ARBA00022832"/>
    </source>
</evidence>
<keyword evidence="13" id="KW-1185">Reference proteome</keyword>
<dbReference type="GO" id="GO:0016491">
    <property type="term" value="F:oxidoreductase activity"/>
    <property type="evidence" value="ECO:0007669"/>
    <property type="project" value="UniProtKB-KW"/>
</dbReference>
<dbReference type="InterPro" id="IPR020904">
    <property type="entry name" value="Sc_DH/Rdtase_CS"/>
</dbReference>
<gene>
    <name evidence="12" type="ORF">CcaverHIS019_0207870</name>
</gene>
<evidence type="ECO:0000256" key="6">
    <source>
        <dbReference type="ARBA" id="ARBA00023002"/>
    </source>
</evidence>
<name>A0AA48I7T1_9TREE</name>
<dbReference type="Gene3D" id="3.10.129.10">
    <property type="entry name" value="Hotdog Thioesterase"/>
    <property type="match status" value="1"/>
</dbReference>
<dbReference type="Pfam" id="PF22622">
    <property type="entry name" value="MFE-2_hydrat-2_N"/>
    <property type="match status" value="1"/>
</dbReference>
<dbReference type="InterPro" id="IPR002347">
    <property type="entry name" value="SDR_fam"/>
</dbReference>
<dbReference type="CDD" id="cd05353">
    <property type="entry name" value="hydroxyacyl-CoA-like_DH_SDR_c-like"/>
    <property type="match status" value="1"/>
</dbReference>
<dbReference type="KEGG" id="ccac:CcaHIS019_0207870"/>
<evidence type="ECO:0000313" key="12">
    <source>
        <dbReference type="EMBL" id="BEI89425.1"/>
    </source>
</evidence>
<dbReference type="SUPFAM" id="SSF51735">
    <property type="entry name" value="NAD(P)-binding Rossmann-fold domains"/>
    <property type="match status" value="2"/>
</dbReference>
<dbReference type="InterPro" id="IPR051687">
    <property type="entry name" value="Peroxisomal_Beta-Oxidation"/>
</dbReference>
<evidence type="ECO:0000313" key="13">
    <source>
        <dbReference type="Proteomes" id="UP001233271"/>
    </source>
</evidence>
<dbReference type="GO" id="GO:0005777">
    <property type="term" value="C:peroxisome"/>
    <property type="evidence" value="ECO:0007669"/>
    <property type="project" value="UniProtKB-SubCell"/>
</dbReference>
<dbReference type="EMBL" id="AP028213">
    <property type="protein sequence ID" value="BEI89425.1"/>
    <property type="molecule type" value="Genomic_DNA"/>
</dbReference>
<organism evidence="12 13">
    <name type="scientific">Cutaneotrichosporon cavernicola</name>
    <dbReference type="NCBI Taxonomy" id="279322"/>
    <lineage>
        <taxon>Eukaryota</taxon>
        <taxon>Fungi</taxon>
        <taxon>Dikarya</taxon>
        <taxon>Basidiomycota</taxon>
        <taxon>Agaricomycotina</taxon>
        <taxon>Tremellomycetes</taxon>
        <taxon>Trichosporonales</taxon>
        <taxon>Trichosporonaceae</taxon>
        <taxon>Cutaneotrichosporon</taxon>
    </lineage>
</organism>
<dbReference type="SMART" id="SM00822">
    <property type="entry name" value="PKS_KR"/>
    <property type="match status" value="1"/>
</dbReference>
<dbReference type="AlphaFoldDB" id="A0AA48I7T1"/>
<dbReference type="RefSeq" id="XP_060454691.1">
    <property type="nucleotide sequence ID" value="XM_060597838.1"/>
</dbReference>
<protein>
    <recommendedName>
        <fullName evidence="11">Ketoreductase domain-containing protein</fullName>
    </recommendedName>
</protein>
<dbReference type="FunFam" id="3.40.50.720:FF:000084">
    <property type="entry name" value="Short-chain dehydrogenase reductase"/>
    <property type="match status" value="2"/>
</dbReference>
<evidence type="ECO:0000256" key="2">
    <source>
        <dbReference type="ARBA" id="ARBA00005005"/>
    </source>
</evidence>
<feature type="compositionally biased region" description="Low complexity" evidence="10">
    <location>
        <begin position="763"/>
        <end position="774"/>
    </location>
</feature>
<dbReference type="GO" id="GO:0004300">
    <property type="term" value="F:enoyl-CoA hydratase activity"/>
    <property type="evidence" value="ECO:0007669"/>
    <property type="project" value="UniProtKB-ARBA"/>
</dbReference>
<comment type="similarity">
    <text evidence="3">Belongs to the short-chain dehydrogenases/reductases (SDR) family.</text>
</comment>
<keyword evidence="6" id="KW-0560">Oxidoreductase</keyword>
<dbReference type="InterPro" id="IPR029069">
    <property type="entry name" value="HotDog_dom_sf"/>
</dbReference>
<dbReference type="FunFam" id="3.10.129.10:FF:000013">
    <property type="entry name" value="Peroxisomal multifunctional enzyme type 2"/>
    <property type="match status" value="1"/>
</dbReference>
<dbReference type="GO" id="GO:0006631">
    <property type="term" value="P:fatty acid metabolic process"/>
    <property type="evidence" value="ECO:0007669"/>
    <property type="project" value="UniProtKB-KW"/>
</dbReference>
<evidence type="ECO:0000256" key="7">
    <source>
        <dbReference type="ARBA" id="ARBA00023098"/>
    </source>
</evidence>
<dbReference type="GeneID" id="85493296"/>
<dbReference type="InterPro" id="IPR036291">
    <property type="entry name" value="NAD(P)-bd_dom_sf"/>
</dbReference>
<evidence type="ECO:0000256" key="8">
    <source>
        <dbReference type="ARBA" id="ARBA00023140"/>
    </source>
</evidence>
<reference evidence="12" key="1">
    <citation type="journal article" date="2023" name="BMC Genomics">
        <title>Chromosome-level genome assemblies of Cutaneotrichosporon spp. (Trichosporonales, Basidiomycota) reveal imbalanced evolution between nucleotide sequences and chromosome synteny.</title>
        <authorList>
            <person name="Kobayashi Y."/>
            <person name="Kayamori A."/>
            <person name="Aoki K."/>
            <person name="Shiwa Y."/>
            <person name="Matsutani M."/>
            <person name="Fujita N."/>
            <person name="Sugita T."/>
            <person name="Iwasaki W."/>
            <person name="Tanaka N."/>
            <person name="Takashima M."/>
        </authorList>
    </citation>
    <scope>NUCLEOTIDE SEQUENCE</scope>
    <source>
        <strain evidence="12">HIS019</strain>
    </source>
</reference>
<dbReference type="PROSITE" id="PS00061">
    <property type="entry name" value="ADH_SHORT"/>
    <property type="match status" value="2"/>
</dbReference>
<comment type="pathway">
    <text evidence="2">Lipid metabolism; fatty acid beta-oxidation.</text>
</comment>
<dbReference type="Pfam" id="PF00106">
    <property type="entry name" value="adh_short"/>
    <property type="match status" value="2"/>
</dbReference>
<keyword evidence="4" id="KW-0276">Fatty acid metabolism</keyword>
<dbReference type="PRINTS" id="PR00081">
    <property type="entry name" value="GDHRDH"/>
</dbReference>
<dbReference type="InterPro" id="IPR057326">
    <property type="entry name" value="KR_dom"/>
</dbReference>
<dbReference type="Gene3D" id="3.40.50.720">
    <property type="entry name" value="NAD(P)-binding Rossmann-like Domain"/>
    <property type="match status" value="2"/>
</dbReference>
<keyword evidence="5" id="KW-0521">NADP</keyword>
<dbReference type="InterPro" id="IPR002539">
    <property type="entry name" value="MaoC-like_dom"/>
</dbReference>
<dbReference type="PANTHER" id="PTHR45024">
    <property type="entry name" value="DEHYDROGENASES, SHORT CHAIN"/>
    <property type="match status" value="1"/>
</dbReference>
<evidence type="ECO:0000256" key="9">
    <source>
        <dbReference type="ARBA" id="ARBA00023239"/>
    </source>
</evidence>
<keyword evidence="8" id="KW-0576">Peroxisome</keyword>
<evidence type="ECO:0000256" key="5">
    <source>
        <dbReference type="ARBA" id="ARBA00022857"/>
    </source>
</evidence>
<dbReference type="CDD" id="cd03448">
    <property type="entry name" value="HDE_HSD"/>
    <property type="match status" value="1"/>
</dbReference>
<dbReference type="InterPro" id="IPR054357">
    <property type="entry name" value="MFE-2_N"/>
</dbReference>
<dbReference type="PANTHER" id="PTHR45024:SF2">
    <property type="entry name" value="SCP2 DOMAIN-CONTAINING PROTEIN"/>
    <property type="match status" value="1"/>
</dbReference>
<keyword evidence="9" id="KW-0456">Lyase</keyword>
<proteinExistence type="inferred from homology"/>
<feature type="domain" description="Ketoreductase" evidence="11">
    <location>
        <begin position="9"/>
        <end position="193"/>
    </location>
</feature>
<accession>A0AA48I7T1</accession>
<evidence type="ECO:0000256" key="3">
    <source>
        <dbReference type="ARBA" id="ARBA00006484"/>
    </source>
</evidence>
<keyword evidence="7" id="KW-0443">Lipid metabolism</keyword>
<sequence length="896" mass="96529">MASLDFKDLVVLITGAGGGIGAGYSHFFGARGAKVVVNDVSAQSAQKVVDEIKAAGGQAAIAVGSVTEGQKIVDQAVQAFGTVHVLINNAGILRDKSFKKMDDAQWDAVIAVHLKGAFSMTKAVWPLFRQQKFGRVVNTSSPAGIYGNMGQANYSAAKMALVAFSKSLSIEGVKYDIRANTIVPLAASAMTQTVMPPEVLKGLNPDFIAPIIGVLTARNGPDVRGRIFEVGGGFYSELRWERSKGHLFKTDDTFTPTAIRHEWKSITDFSKDVEYPGDLKAAGRSLMSVIEKQPSLKPNQQGPPPPVEFKGQTVIITGAGAGLGRAYAHLYAKLGANVVVNDVSGKNAEAVVKECQQLGAKAAAAVCSAEEGEKIVKVALDNFGGVQVLVCNAGVLRDKAFVNMTEEQWDTVMSVHLRGTFRCCKAVWPIFQEQKYGRILVTSSPNGIIGAHGQGNYASAKAGLIGFGRSLAIEGKKNNILTNILAPSAGTAMTATIWTEEMVKTFSPDFVAPVVAFLTSKDQKGTGQVIETYGGQVAALRWQRTHGAVFPNNRVPTPEQVAAKWKEITTFDENATHPRNTQESGMQIFENFSNLAPEEKDYVDPEDPEAIVKAKRAEAKGIEYEFTERDVMLYNLGIGAHANELQWTYENDADFQPLPTFGVIPQFTAGLGDYDFLPNYNPGKLLHGEQYLSIKGKVPTSGKLVNKARLFEVLDKGKAAAVTTVIESRDAKTDELIYENHSTVFIRGSGGFGGKRAAKDRGAATAPNAAPNRTPDAVVEEKTSVDQAALYRLSGDYNPLHIDPQFSIIGGFKKPILHGLCSMGFAGRHVYKTFGPYKDIKVRFAGTVIPGETLVTEMWKEGDKVIFQTKVKERDAPALSNAAVTLIDAGVPKSKM</sequence>
<comment type="subcellular location">
    <subcellularLocation>
        <location evidence="1">Peroxisome</location>
    </subcellularLocation>
</comment>
<dbReference type="PRINTS" id="PR00080">
    <property type="entry name" value="SDRFAMILY"/>
</dbReference>
<feature type="region of interest" description="Disordered" evidence="10">
    <location>
        <begin position="752"/>
        <end position="774"/>
    </location>
</feature>
<evidence type="ECO:0000259" key="11">
    <source>
        <dbReference type="SMART" id="SM00822"/>
    </source>
</evidence>
<evidence type="ECO:0000256" key="10">
    <source>
        <dbReference type="SAM" id="MobiDB-lite"/>
    </source>
</evidence>
<dbReference type="Pfam" id="PF01575">
    <property type="entry name" value="MaoC_dehydratas"/>
    <property type="match status" value="1"/>
</dbReference>